<proteinExistence type="inferred from homology"/>
<comment type="catalytic activity">
    <reaction evidence="8 9">
        <text>(R)-4'-phosphopantetheine + ATP + H(+) = 3'-dephospho-CoA + diphosphate</text>
        <dbReference type="Rhea" id="RHEA:19801"/>
        <dbReference type="ChEBI" id="CHEBI:15378"/>
        <dbReference type="ChEBI" id="CHEBI:30616"/>
        <dbReference type="ChEBI" id="CHEBI:33019"/>
        <dbReference type="ChEBI" id="CHEBI:57328"/>
        <dbReference type="ChEBI" id="CHEBI:61723"/>
        <dbReference type="EC" id="2.7.7.3"/>
    </reaction>
</comment>
<feature type="binding site" evidence="9">
    <location>
        <begin position="123"/>
        <end position="129"/>
    </location>
    <ligand>
        <name>ATP</name>
        <dbReference type="ChEBI" id="CHEBI:30616"/>
    </ligand>
</feature>
<dbReference type="Pfam" id="PF01467">
    <property type="entry name" value="CTP_transf_like"/>
    <property type="match status" value="1"/>
</dbReference>
<comment type="caution">
    <text evidence="11">The sequence shown here is derived from an EMBL/GenBank/DDBJ whole genome shotgun (WGS) entry which is preliminary data.</text>
</comment>
<organism evidence="11 12">
    <name type="scientific">Thermosinus carboxydivorans Nor1</name>
    <dbReference type="NCBI Taxonomy" id="401526"/>
    <lineage>
        <taxon>Bacteria</taxon>
        <taxon>Bacillati</taxon>
        <taxon>Bacillota</taxon>
        <taxon>Negativicutes</taxon>
        <taxon>Selenomonadales</taxon>
        <taxon>Sporomusaceae</taxon>
        <taxon>Thermosinus</taxon>
    </lineage>
</organism>
<feature type="binding site" evidence="9">
    <location>
        <position position="17"/>
    </location>
    <ligand>
        <name>ATP</name>
        <dbReference type="ChEBI" id="CHEBI:30616"/>
    </ligand>
</feature>
<keyword evidence="12" id="KW-1185">Reference proteome</keyword>
<comment type="subunit">
    <text evidence="9">Homohexamer.</text>
</comment>
<feature type="binding site" evidence="9">
    <location>
        <position position="41"/>
    </location>
    <ligand>
        <name>substrate</name>
    </ligand>
</feature>
<protein>
    <recommendedName>
        <fullName evidence="9">Phosphopantetheine adenylyltransferase</fullName>
        <ecNumber evidence="9">2.7.7.3</ecNumber>
    </recommendedName>
    <alternativeName>
        <fullName evidence="9">Dephospho-CoA pyrophosphorylase</fullName>
    </alternativeName>
    <alternativeName>
        <fullName evidence="9">Pantetheine-phosphate adenylyltransferase</fullName>
        <shortName evidence="9">PPAT</shortName>
    </alternativeName>
</protein>
<feature type="binding site" evidence="9">
    <location>
        <position position="73"/>
    </location>
    <ligand>
        <name>substrate</name>
    </ligand>
</feature>
<evidence type="ECO:0000256" key="9">
    <source>
        <dbReference type="HAMAP-Rule" id="MF_00151"/>
    </source>
</evidence>
<dbReference type="eggNOG" id="COG0669">
    <property type="taxonomic scope" value="Bacteria"/>
</dbReference>
<comment type="pathway">
    <text evidence="9">Cofactor biosynthesis; coenzyme A biosynthesis; CoA from (R)-pantothenate: step 4/5.</text>
</comment>
<dbReference type="CDD" id="cd02163">
    <property type="entry name" value="PPAT"/>
    <property type="match status" value="1"/>
</dbReference>
<gene>
    <name evidence="9" type="primary">coaD</name>
    <name evidence="11" type="ORF">TcarDRAFT_2197</name>
</gene>
<dbReference type="UniPathway" id="UPA00241">
    <property type="reaction ID" value="UER00355"/>
</dbReference>
<comment type="subcellular location">
    <subcellularLocation>
        <location evidence="9">Cytoplasm</location>
    </subcellularLocation>
</comment>
<name>A1HN99_9FIRM</name>
<evidence type="ECO:0000256" key="2">
    <source>
        <dbReference type="ARBA" id="ARBA00022679"/>
    </source>
</evidence>
<reference evidence="11 12" key="2">
    <citation type="submission" date="2007-01" db="EMBL/GenBank/DDBJ databases">
        <title>Sequencing of the draft genome and assembly of Thermosinus carboxydivorans Nor1.</title>
        <authorList>
            <consortium name="US DOE Joint Genome Institute (JGI-PGF)"/>
            <person name="Copeland A."/>
            <person name="Lucas S."/>
            <person name="Lapidus A."/>
            <person name="Barry K."/>
            <person name="Glavina del Rio T."/>
            <person name="Dalin E."/>
            <person name="Tice H."/>
            <person name="Bruce D."/>
            <person name="Pitluck S."/>
            <person name="Richardson P."/>
        </authorList>
    </citation>
    <scope>NUCLEOTIDE SEQUENCE [LARGE SCALE GENOMIC DNA]</scope>
    <source>
        <strain evidence="11 12">Nor1</strain>
    </source>
</reference>
<dbReference type="PANTHER" id="PTHR21342:SF1">
    <property type="entry name" value="PHOSPHOPANTETHEINE ADENYLYLTRANSFERASE"/>
    <property type="match status" value="1"/>
</dbReference>
<sequence length="163" mass="18624">MRIAVCPGSFDPVTNGHLDIFARASQLFDQIIVAVFHNPNKKPLFTMEERVEMLREATGHIPNVRVDCFSGLLNEYVRRQNSNIIVRGLRALSDFEYEFQRALLIKKIDPVIETVFMMTSSEYSFVSSSGIKELAKFGGSIRGLVPQCVEERILRRLHEVQHV</sequence>
<dbReference type="GO" id="GO:0005737">
    <property type="term" value="C:cytoplasm"/>
    <property type="evidence" value="ECO:0007669"/>
    <property type="project" value="UniProtKB-SubCell"/>
</dbReference>
<comment type="function">
    <text evidence="9">Reversibly transfers an adenylyl group from ATP to 4'-phosphopantetheine, yielding dephospho-CoA (dPCoA) and pyrophosphate.</text>
</comment>
<keyword evidence="2 9" id="KW-0808">Transferase</keyword>
<keyword evidence="1 9" id="KW-0963">Cytoplasm</keyword>
<keyword evidence="7 9" id="KW-0173">Coenzyme A biosynthesis</keyword>
<comment type="similarity">
    <text evidence="9">Belongs to the bacterial CoaD family.</text>
</comment>
<evidence type="ECO:0000313" key="12">
    <source>
        <dbReference type="Proteomes" id="UP000005139"/>
    </source>
</evidence>
<dbReference type="PRINTS" id="PR01020">
    <property type="entry name" value="LPSBIOSNTHSS"/>
</dbReference>
<dbReference type="GO" id="GO:0015937">
    <property type="term" value="P:coenzyme A biosynthetic process"/>
    <property type="evidence" value="ECO:0007669"/>
    <property type="project" value="UniProtKB-UniRule"/>
</dbReference>
<dbReference type="Proteomes" id="UP000005139">
    <property type="component" value="Unassembled WGS sequence"/>
</dbReference>
<keyword evidence="6 9" id="KW-0460">Magnesium</keyword>
<feature type="binding site" evidence="9">
    <location>
        <position position="87"/>
    </location>
    <ligand>
        <name>substrate</name>
    </ligand>
</feature>
<evidence type="ECO:0000256" key="7">
    <source>
        <dbReference type="ARBA" id="ARBA00022993"/>
    </source>
</evidence>
<dbReference type="EC" id="2.7.7.3" evidence="9"/>
<dbReference type="GO" id="GO:0005524">
    <property type="term" value="F:ATP binding"/>
    <property type="evidence" value="ECO:0007669"/>
    <property type="project" value="UniProtKB-KW"/>
</dbReference>
<dbReference type="OrthoDB" id="9806661at2"/>
<feature type="binding site" evidence="9">
    <location>
        <position position="9"/>
    </location>
    <ligand>
        <name>substrate</name>
    </ligand>
</feature>
<feature type="binding site" evidence="9">
    <location>
        <begin position="9"/>
        <end position="10"/>
    </location>
    <ligand>
        <name>ATP</name>
        <dbReference type="ChEBI" id="CHEBI:30616"/>
    </ligand>
</feature>
<dbReference type="RefSeq" id="WP_007288496.1">
    <property type="nucleotide sequence ID" value="NZ_AAWL01000002.1"/>
</dbReference>
<keyword evidence="5 9" id="KW-0067">ATP-binding</keyword>
<evidence type="ECO:0000313" key="11">
    <source>
        <dbReference type="EMBL" id="EAX48725.1"/>
    </source>
</evidence>
<dbReference type="NCBIfam" id="TIGR00125">
    <property type="entry name" value="cyt_tran_rel"/>
    <property type="match status" value="1"/>
</dbReference>
<evidence type="ECO:0000256" key="8">
    <source>
        <dbReference type="ARBA" id="ARBA00029346"/>
    </source>
</evidence>
<dbReference type="SUPFAM" id="SSF52374">
    <property type="entry name" value="Nucleotidylyl transferase"/>
    <property type="match status" value="1"/>
</dbReference>
<dbReference type="GO" id="GO:0004595">
    <property type="term" value="F:pantetheine-phosphate adenylyltransferase activity"/>
    <property type="evidence" value="ECO:0007669"/>
    <property type="project" value="UniProtKB-UniRule"/>
</dbReference>
<dbReference type="PANTHER" id="PTHR21342">
    <property type="entry name" value="PHOSPHOPANTETHEINE ADENYLYLTRANSFERASE"/>
    <property type="match status" value="1"/>
</dbReference>
<evidence type="ECO:0000259" key="10">
    <source>
        <dbReference type="Pfam" id="PF01467"/>
    </source>
</evidence>
<dbReference type="InterPro" id="IPR004821">
    <property type="entry name" value="Cyt_trans-like"/>
</dbReference>
<keyword evidence="3 9" id="KW-0548">Nucleotidyltransferase</keyword>
<comment type="cofactor">
    <cofactor evidence="9">
        <name>Mg(2+)</name>
        <dbReference type="ChEBI" id="CHEBI:18420"/>
    </cofactor>
</comment>
<feature type="binding site" evidence="9">
    <location>
        <position position="98"/>
    </location>
    <ligand>
        <name>ATP</name>
        <dbReference type="ChEBI" id="CHEBI:30616"/>
    </ligand>
</feature>
<evidence type="ECO:0000256" key="6">
    <source>
        <dbReference type="ARBA" id="ARBA00022842"/>
    </source>
</evidence>
<reference evidence="11 12" key="1">
    <citation type="submission" date="2007-01" db="EMBL/GenBank/DDBJ databases">
        <title>Annotation of the draft genome assembly of Thermosinus carboxydivorans Nor1.</title>
        <authorList>
            <consortium name="US DOE Joint Genome Institute (JGI-ORNL)"/>
            <person name="Larimer F."/>
            <person name="Land M."/>
            <person name="Hauser L."/>
        </authorList>
    </citation>
    <scope>NUCLEOTIDE SEQUENCE [LARGE SCALE GENOMIC DNA]</scope>
    <source>
        <strain evidence="11 12">Nor1</strain>
    </source>
</reference>
<evidence type="ECO:0000256" key="1">
    <source>
        <dbReference type="ARBA" id="ARBA00022490"/>
    </source>
</evidence>
<accession>A1HN99</accession>
<dbReference type="HAMAP" id="MF_00151">
    <property type="entry name" value="PPAT_bact"/>
    <property type="match status" value="1"/>
</dbReference>
<dbReference type="Gene3D" id="3.40.50.620">
    <property type="entry name" value="HUPs"/>
    <property type="match status" value="1"/>
</dbReference>
<feature type="binding site" evidence="9">
    <location>
        <begin position="88"/>
        <end position="90"/>
    </location>
    <ligand>
        <name>ATP</name>
        <dbReference type="ChEBI" id="CHEBI:30616"/>
    </ligand>
</feature>
<dbReference type="AlphaFoldDB" id="A1HN99"/>
<feature type="site" description="Transition state stabilizer" evidence="9">
    <location>
        <position position="17"/>
    </location>
</feature>
<feature type="domain" description="Cytidyltransferase-like" evidence="10">
    <location>
        <begin position="5"/>
        <end position="133"/>
    </location>
</feature>
<dbReference type="NCBIfam" id="TIGR01510">
    <property type="entry name" value="coaD_prev_kdtB"/>
    <property type="match status" value="1"/>
</dbReference>
<keyword evidence="4 9" id="KW-0547">Nucleotide-binding</keyword>
<evidence type="ECO:0000256" key="3">
    <source>
        <dbReference type="ARBA" id="ARBA00022695"/>
    </source>
</evidence>
<evidence type="ECO:0000256" key="4">
    <source>
        <dbReference type="ARBA" id="ARBA00022741"/>
    </source>
</evidence>
<dbReference type="InterPro" id="IPR014729">
    <property type="entry name" value="Rossmann-like_a/b/a_fold"/>
</dbReference>
<dbReference type="EMBL" id="AAWL01000002">
    <property type="protein sequence ID" value="EAX48725.1"/>
    <property type="molecule type" value="Genomic_DNA"/>
</dbReference>
<dbReference type="InterPro" id="IPR001980">
    <property type="entry name" value="PPAT"/>
</dbReference>
<evidence type="ECO:0000256" key="5">
    <source>
        <dbReference type="ARBA" id="ARBA00022840"/>
    </source>
</evidence>